<feature type="transmembrane region" description="Helical" evidence="2">
    <location>
        <begin position="380"/>
        <end position="402"/>
    </location>
</feature>
<evidence type="ECO:0000313" key="4">
    <source>
        <dbReference type="Proteomes" id="UP000317942"/>
    </source>
</evidence>
<comment type="caution">
    <text evidence="3">The sequence shown here is derived from an EMBL/GenBank/DDBJ whole genome shotgun (WGS) entry which is preliminary data.</text>
</comment>
<protein>
    <submittedName>
        <fullName evidence="3">Annexin A7</fullName>
    </submittedName>
</protein>
<feature type="region of interest" description="Disordered" evidence="1">
    <location>
        <begin position="130"/>
        <end position="155"/>
    </location>
</feature>
<feature type="region of interest" description="Disordered" evidence="1">
    <location>
        <begin position="440"/>
        <end position="482"/>
    </location>
</feature>
<feature type="transmembrane region" description="Helical" evidence="2">
    <location>
        <begin position="228"/>
        <end position="249"/>
    </location>
</feature>
<feature type="transmembrane region" description="Helical" evidence="2">
    <location>
        <begin position="301"/>
        <end position="324"/>
    </location>
</feature>
<feature type="transmembrane region" description="Helical" evidence="2">
    <location>
        <begin position="344"/>
        <end position="368"/>
    </location>
</feature>
<evidence type="ECO:0000256" key="1">
    <source>
        <dbReference type="SAM" id="MobiDB-lite"/>
    </source>
</evidence>
<feature type="transmembrane region" description="Helical" evidence="2">
    <location>
        <begin position="261"/>
        <end position="280"/>
    </location>
</feature>
<feature type="transmembrane region" description="Helical" evidence="2">
    <location>
        <begin position="165"/>
        <end position="188"/>
    </location>
</feature>
<accession>A0A508BU50</accession>
<proteinExistence type="predicted"/>
<reference evidence="3 4" key="1">
    <citation type="submission" date="2019-06" db="EMBL/GenBank/DDBJ databases">
        <title>Draft genome sequence of Actinomyces oris CCUG 34288T.</title>
        <authorList>
            <person name="Salva-Serra F."/>
            <person name="Cardew S."/>
            <person name="Moore E."/>
        </authorList>
    </citation>
    <scope>NUCLEOTIDE SEQUENCE [LARGE SCALE GENOMIC DNA]</scope>
    <source>
        <strain evidence="3 4">CCUG 34288</strain>
    </source>
</reference>
<keyword evidence="2" id="KW-1133">Transmembrane helix</keyword>
<feature type="compositionally biased region" description="Pro residues" evidence="1">
    <location>
        <begin position="1"/>
        <end position="22"/>
    </location>
</feature>
<feature type="transmembrane region" description="Helical" evidence="2">
    <location>
        <begin position="408"/>
        <end position="430"/>
    </location>
</feature>
<dbReference type="Proteomes" id="UP000317942">
    <property type="component" value="Unassembled WGS sequence"/>
</dbReference>
<feature type="region of interest" description="Disordered" evidence="1">
    <location>
        <begin position="1"/>
        <end position="94"/>
    </location>
</feature>
<evidence type="ECO:0000256" key="2">
    <source>
        <dbReference type="SAM" id="Phobius"/>
    </source>
</evidence>
<dbReference type="GeneID" id="64213760"/>
<dbReference type="AlphaFoldDB" id="A0A508BU50"/>
<feature type="compositionally biased region" description="Low complexity" evidence="1">
    <location>
        <begin position="78"/>
        <end position="94"/>
    </location>
</feature>
<keyword evidence="2" id="KW-0812">Transmembrane</keyword>
<dbReference type="RefSeq" id="WP_141405807.1">
    <property type="nucleotide sequence ID" value="NZ_CP066060.1"/>
</dbReference>
<dbReference type="EMBL" id="VICC01000001">
    <property type="protein sequence ID" value="TQD63128.1"/>
    <property type="molecule type" value="Genomic_DNA"/>
</dbReference>
<gene>
    <name evidence="3" type="ORF">FK267_00560</name>
</gene>
<feature type="transmembrane region" description="Helical" evidence="2">
    <location>
        <begin position="194"/>
        <end position="216"/>
    </location>
</feature>
<name>A0A508BU50_9ACTO</name>
<sequence>MTYPPAYPPPQGYSGPPNPQYPPQAAYGSVPAGAPQNGATYGQAPTPAGHGAYMPPAQSAIPTQSVLRPPGAPSFSGQPYPSAPMQASAPQYQPYQPYQPQQQQFQQFQQGAGSSTGSAYLSGAVTAPGYSSPARPPQVGGPRPGTTSSRPLDAPHHVPWRGLKAATLVMMIVGCALEGVIYVTFLLALARGSVWNTAIISTLLFIIATPVIWWHYFGLRHLFHNRPVTEILGLALWFGYGVVTMPIAGDSQDPYTSVQNVTFVLLLIVTAVGAILTTRLNQRLTTPQPWPTTLALGACQFVLINSAVHISYLAISAYVSISAGRGLSNYTTSAWFIWSESGGAGLPIAAGLLIFTIVTSLATAGLFLGMRRPSSASFRIVSTSAVSLLTLYNIVVVLAYGLPTAGEYAFQPSSTGIAMAIIIGQGALLIGSTLMAGRRSAATPPGGHSRQQYGVAGTAGPHGMQNRFSRQHRSQSQWGSGY</sequence>
<evidence type="ECO:0000313" key="3">
    <source>
        <dbReference type="EMBL" id="TQD63128.1"/>
    </source>
</evidence>
<keyword evidence="2" id="KW-0472">Membrane</keyword>
<organism evidence="3 4">
    <name type="scientific">Actinomyces oris</name>
    <dbReference type="NCBI Taxonomy" id="544580"/>
    <lineage>
        <taxon>Bacteria</taxon>
        <taxon>Bacillati</taxon>
        <taxon>Actinomycetota</taxon>
        <taxon>Actinomycetes</taxon>
        <taxon>Actinomycetales</taxon>
        <taxon>Actinomycetaceae</taxon>
        <taxon>Actinomyces</taxon>
    </lineage>
</organism>